<keyword evidence="1" id="KW-0812">Transmembrane</keyword>
<gene>
    <name evidence="2" type="ORF">ABR69_09365</name>
</gene>
<dbReference type="PROSITE" id="PS00409">
    <property type="entry name" value="PROKAR_NTER_METHYL"/>
    <property type="match status" value="1"/>
</dbReference>
<reference evidence="2 3" key="1">
    <citation type="submission" date="2015-10" db="EMBL/GenBank/DDBJ databases">
        <title>Metagenome-Assembled Genomes uncover a global brackish microbiome.</title>
        <authorList>
            <person name="Hugerth L.W."/>
            <person name="Larsson J."/>
            <person name="Alneberg J."/>
            <person name="Lindh M.V."/>
            <person name="Legrand C."/>
            <person name="Pinhassi J."/>
            <person name="Andersson A.F."/>
        </authorList>
    </citation>
    <scope>NUCLEOTIDE SEQUENCE [LARGE SCALE GENOMIC DNA]</scope>
    <source>
        <strain evidence="2">BACL4 MAG-120507-bin80</strain>
    </source>
</reference>
<evidence type="ECO:0008006" key="4">
    <source>
        <dbReference type="Google" id="ProtNLM"/>
    </source>
</evidence>
<feature type="non-terminal residue" evidence="2">
    <location>
        <position position="1"/>
    </location>
</feature>
<dbReference type="EMBL" id="LIBB01000036">
    <property type="protein sequence ID" value="KRO72966.1"/>
    <property type="molecule type" value="Genomic_DNA"/>
</dbReference>
<evidence type="ECO:0000256" key="1">
    <source>
        <dbReference type="SAM" id="Phobius"/>
    </source>
</evidence>
<evidence type="ECO:0000313" key="2">
    <source>
        <dbReference type="EMBL" id="KRO72966.1"/>
    </source>
</evidence>
<sequence length="234" mass="25960">WIMSPEIRRFKEPRAKNPQRGFTLIEVLLALALTALLLTLLSTGMYVVARDWNDNTERLDAKLDESLAILQIERALIAAFPHSFNSTETLLREVYFDGEDDRLSWVSTVSPQRLAGLTAWSIGAVSDEGIGEGIGVRTAPAFSDDPSARLDNVETRIILPGYDLEISYLREPNALTREWTDEWLGSEQGALPLAVHILFRATGAEGSDYELIAPIKAWRHRSIMPNSLGAGLGQ</sequence>
<dbReference type="Pfam" id="PF07963">
    <property type="entry name" value="N_methyl"/>
    <property type="match status" value="1"/>
</dbReference>
<name>A0A0R2SDY0_9GAMM</name>
<dbReference type="NCBIfam" id="TIGR02532">
    <property type="entry name" value="IV_pilin_GFxxxE"/>
    <property type="match status" value="1"/>
</dbReference>
<feature type="transmembrane region" description="Helical" evidence="1">
    <location>
        <begin position="21"/>
        <end position="49"/>
    </location>
</feature>
<accession>A0A0R2SDY0</accession>
<comment type="caution">
    <text evidence="2">The sequence shown here is derived from an EMBL/GenBank/DDBJ whole genome shotgun (WGS) entry which is preliminary data.</text>
</comment>
<organism evidence="2 3">
    <name type="scientific">OM182 bacterium BACL3 MAG-120507-bin80</name>
    <dbReference type="NCBI Taxonomy" id="1655577"/>
    <lineage>
        <taxon>Bacteria</taxon>
        <taxon>Pseudomonadati</taxon>
        <taxon>Pseudomonadota</taxon>
        <taxon>Gammaproteobacteria</taxon>
        <taxon>OMG group</taxon>
        <taxon>OM182 clade</taxon>
    </lineage>
</organism>
<keyword evidence="1" id="KW-0472">Membrane</keyword>
<proteinExistence type="predicted"/>
<dbReference type="AlphaFoldDB" id="A0A0R2SDY0"/>
<dbReference type="Proteomes" id="UP000051934">
    <property type="component" value="Unassembled WGS sequence"/>
</dbReference>
<keyword evidence="1" id="KW-1133">Transmembrane helix</keyword>
<dbReference type="InterPro" id="IPR012902">
    <property type="entry name" value="N_methyl_site"/>
</dbReference>
<evidence type="ECO:0000313" key="3">
    <source>
        <dbReference type="Proteomes" id="UP000051934"/>
    </source>
</evidence>
<protein>
    <recommendedName>
        <fullName evidence="4">Type II secretion system protein J</fullName>
    </recommendedName>
</protein>